<accession>A0A420EG64</accession>
<dbReference type="CDD" id="cd00133">
    <property type="entry name" value="PTS_IIB"/>
    <property type="match status" value="1"/>
</dbReference>
<dbReference type="Proteomes" id="UP000286482">
    <property type="component" value="Unassembled WGS sequence"/>
</dbReference>
<evidence type="ECO:0000313" key="6">
    <source>
        <dbReference type="Proteomes" id="UP000286482"/>
    </source>
</evidence>
<dbReference type="EMBL" id="RAQO01000004">
    <property type="protein sequence ID" value="RKF19556.1"/>
    <property type="molecule type" value="Genomic_DNA"/>
</dbReference>
<dbReference type="InterPro" id="IPR055170">
    <property type="entry name" value="GFO_IDH_MocA-like_dom"/>
</dbReference>
<evidence type="ECO:0000259" key="4">
    <source>
        <dbReference type="Pfam" id="PF22725"/>
    </source>
</evidence>
<dbReference type="InterPro" id="IPR050463">
    <property type="entry name" value="Gfo/Idh/MocA_oxidrdct_glycsds"/>
</dbReference>
<dbReference type="PANTHER" id="PTHR43818">
    <property type="entry name" value="BCDNA.GH03377"/>
    <property type="match status" value="1"/>
</dbReference>
<feature type="domain" description="Gfo/Idh/MocA-like oxidoreductase N-terminal" evidence="3">
    <location>
        <begin position="14"/>
        <end position="124"/>
    </location>
</feature>
<dbReference type="SUPFAM" id="SSF55347">
    <property type="entry name" value="Glyceraldehyde-3-phosphate dehydrogenase-like, C-terminal domain"/>
    <property type="match status" value="1"/>
</dbReference>
<keyword evidence="1" id="KW-0732">Signal</keyword>
<keyword evidence="2" id="KW-0560">Oxidoreductase</keyword>
<dbReference type="GO" id="GO:0000166">
    <property type="term" value="F:nucleotide binding"/>
    <property type="evidence" value="ECO:0007669"/>
    <property type="project" value="InterPro"/>
</dbReference>
<proteinExistence type="predicted"/>
<organism evidence="5 6">
    <name type="scientific">Alginatibacterium sediminis</name>
    <dbReference type="NCBI Taxonomy" id="2164068"/>
    <lineage>
        <taxon>Bacteria</taxon>
        <taxon>Pseudomonadati</taxon>
        <taxon>Pseudomonadota</taxon>
        <taxon>Gammaproteobacteria</taxon>
        <taxon>Alteromonadales</taxon>
        <taxon>Alteromonadaceae</taxon>
        <taxon>Alginatibacterium</taxon>
    </lineage>
</organism>
<evidence type="ECO:0000256" key="1">
    <source>
        <dbReference type="ARBA" id="ARBA00022729"/>
    </source>
</evidence>
<dbReference type="InterPro" id="IPR036291">
    <property type="entry name" value="NAD(P)-bd_dom_sf"/>
</dbReference>
<dbReference type="Gene3D" id="3.30.360.10">
    <property type="entry name" value="Dihydrodipicolinate Reductase, domain 2"/>
    <property type="match status" value="1"/>
</dbReference>
<evidence type="ECO:0000259" key="3">
    <source>
        <dbReference type="Pfam" id="PF01408"/>
    </source>
</evidence>
<dbReference type="PANTHER" id="PTHR43818:SF11">
    <property type="entry name" value="BCDNA.GH03377"/>
    <property type="match status" value="1"/>
</dbReference>
<name>A0A420EG64_9ALTE</name>
<dbReference type="AlphaFoldDB" id="A0A420EG64"/>
<reference evidence="5 6" key="1">
    <citation type="submission" date="2018-09" db="EMBL/GenBank/DDBJ databases">
        <authorList>
            <person name="Wang Z."/>
        </authorList>
    </citation>
    <scope>NUCLEOTIDE SEQUENCE [LARGE SCALE GENOMIC DNA]</scope>
    <source>
        <strain evidence="5 6">ALS 81</strain>
    </source>
</reference>
<dbReference type="Gene3D" id="3.40.50.720">
    <property type="entry name" value="NAD(P)-binding Rossmann-like Domain"/>
    <property type="match status" value="1"/>
</dbReference>
<evidence type="ECO:0000313" key="5">
    <source>
        <dbReference type="EMBL" id="RKF19556.1"/>
    </source>
</evidence>
<dbReference type="SUPFAM" id="SSF51735">
    <property type="entry name" value="NAD(P)-binding Rossmann-fold domains"/>
    <property type="match status" value="1"/>
</dbReference>
<feature type="domain" description="GFO/IDH/MocA-like oxidoreductase" evidence="4">
    <location>
        <begin position="138"/>
        <end position="271"/>
    </location>
</feature>
<dbReference type="Pfam" id="PF22725">
    <property type="entry name" value="GFO_IDH_MocA_C3"/>
    <property type="match status" value="1"/>
</dbReference>
<gene>
    <name evidence="5" type="ORF">DBZ36_03570</name>
</gene>
<dbReference type="Pfam" id="PF01408">
    <property type="entry name" value="GFO_IDH_MocA"/>
    <property type="match status" value="1"/>
</dbReference>
<protein>
    <submittedName>
        <fullName evidence="5">Gfo/Idh/MocA family oxidoreductase</fullName>
    </submittedName>
</protein>
<comment type="caution">
    <text evidence="5">The sequence shown here is derived from an EMBL/GenBank/DDBJ whole genome shotgun (WGS) entry which is preliminary data.</text>
</comment>
<dbReference type="GO" id="GO:0016491">
    <property type="term" value="F:oxidoreductase activity"/>
    <property type="evidence" value="ECO:0007669"/>
    <property type="project" value="UniProtKB-KW"/>
</dbReference>
<dbReference type="PROSITE" id="PS51257">
    <property type="entry name" value="PROKAR_LIPOPROTEIN"/>
    <property type="match status" value="1"/>
</dbReference>
<keyword evidence="6" id="KW-1185">Reference proteome</keyword>
<sequence length="373" mass="40750">MAKHGTAMQTPSIIGLIGCGNISTSYFRASKLFDNIRIDYCADLFPEAALKTAQEHGIQAQSIEQLLQNSNVDIILNLTTPQSHCSVNLAALNAGKHVYCEKPFGLELAEAKQVLDRANELNLYVGCAPDTFLGAGLQTCRKIVDDGWLGKVTAGSANMSCHGHESWHPNPSFYYQKGAGPLYDMGPYYITALVNILGPVASVTAMSNRSSEQRIASCEEQRGKVLDVEVDTHVCALLKFESGTLINFSMSFDTWATHTAPIELHGQLGSLKVNDPNMFDGDIQLFSQHNPQWQSIPYSHANQQDMRSVGLADMASAIRKNRPARASGKLAYHVLEVMDCINRSCISTETHSITSTCSRTPPLPCELLDGQID</sequence>
<evidence type="ECO:0000256" key="2">
    <source>
        <dbReference type="ARBA" id="ARBA00023002"/>
    </source>
</evidence>
<dbReference type="InterPro" id="IPR000683">
    <property type="entry name" value="Gfo/Idh/MocA-like_OxRdtase_N"/>
</dbReference>